<feature type="region of interest" description="Disordered" evidence="7">
    <location>
        <begin position="1"/>
        <end position="21"/>
    </location>
</feature>
<keyword evidence="12" id="KW-1185">Reference proteome</keyword>
<name>A0A1Y1MLZ8_PHOPY</name>
<reference evidence="11 12" key="2">
    <citation type="journal article" date="2018" name="Elife">
        <title>Firefly genomes illuminate parallel origins of bioluminescence in beetles.</title>
        <authorList>
            <person name="Fallon T.R."/>
            <person name="Lower S.E."/>
            <person name="Chang C.H."/>
            <person name="Bessho-Uehara M."/>
            <person name="Martin G.J."/>
            <person name="Bewick A.J."/>
            <person name="Behringer M."/>
            <person name="Debat H.J."/>
            <person name="Wong I."/>
            <person name="Day J.C."/>
            <person name="Suvorov A."/>
            <person name="Silva C.J."/>
            <person name="Stanger-Hall K.F."/>
            <person name="Hall D.W."/>
            <person name="Schmitz R.J."/>
            <person name="Nelson D.R."/>
            <person name="Lewis S.M."/>
            <person name="Shigenobu S."/>
            <person name="Bybee S.M."/>
            <person name="Larracuente A.M."/>
            <person name="Oba Y."/>
            <person name="Weng J.K."/>
        </authorList>
    </citation>
    <scope>NUCLEOTIDE SEQUENCE [LARGE SCALE GENOMIC DNA]</scope>
    <source>
        <strain evidence="11">1611_PpyrPB1</strain>
        <tissue evidence="11">Whole body</tissue>
    </source>
</reference>
<dbReference type="PANTHER" id="PTHR14190:SF7">
    <property type="entry name" value="VACUOLAR PROTEIN SORTING-ASSOCIATED PROTEIN 52 HOMOLOG"/>
    <property type="match status" value="1"/>
</dbReference>
<dbReference type="Proteomes" id="UP000327044">
    <property type="component" value="Unassembled WGS sequence"/>
</dbReference>
<feature type="domain" description="Vps52 coiled-coil" evidence="8">
    <location>
        <begin position="57"/>
        <end position="229"/>
    </location>
</feature>
<reference evidence="10" key="1">
    <citation type="journal article" date="2016" name="Sci. Rep.">
        <title>Molecular characterization of firefly nuptial gifts: a multi-omics approach sheds light on postcopulatory sexual selection.</title>
        <authorList>
            <person name="Al-Wathiqui N."/>
            <person name="Fallon T.R."/>
            <person name="South A."/>
            <person name="Weng J.K."/>
            <person name="Lewis S.M."/>
        </authorList>
    </citation>
    <scope>NUCLEOTIDE SEQUENCE</scope>
</reference>
<keyword evidence="6" id="KW-0333">Golgi apparatus</keyword>
<evidence type="ECO:0000313" key="11">
    <source>
        <dbReference type="EMBL" id="KAB0798131.1"/>
    </source>
</evidence>
<evidence type="ECO:0000256" key="7">
    <source>
        <dbReference type="SAM" id="MobiDB-lite"/>
    </source>
</evidence>
<dbReference type="PANTHER" id="PTHR14190">
    <property type="entry name" value="SUPPRESSOR OF ACTIN MUTATIONS 2/VACUOLAR PROTEIN SORTING 52"/>
    <property type="match status" value="1"/>
</dbReference>
<dbReference type="GO" id="GO:0015031">
    <property type="term" value="P:protein transport"/>
    <property type="evidence" value="ECO:0007669"/>
    <property type="project" value="UniProtKB-KW"/>
</dbReference>
<dbReference type="GO" id="GO:0032456">
    <property type="term" value="P:endocytic recycling"/>
    <property type="evidence" value="ECO:0007669"/>
    <property type="project" value="TreeGrafter"/>
</dbReference>
<comment type="subcellular location">
    <subcellularLocation>
        <location evidence="1">Golgi apparatus</location>
        <location evidence="1">trans-Golgi network</location>
    </subcellularLocation>
</comment>
<feature type="domain" description="Vps52 C-terminal" evidence="9">
    <location>
        <begin position="246"/>
        <end position="552"/>
    </location>
</feature>
<dbReference type="OrthoDB" id="19482at2759"/>
<gene>
    <name evidence="11" type="ORF">PPYR_09124</name>
</gene>
<dbReference type="InterPro" id="IPR007258">
    <property type="entry name" value="Vps52"/>
</dbReference>
<keyword evidence="4" id="KW-0813">Transport</keyword>
<evidence type="ECO:0000256" key="1">
    <source>
        <dbReference type="ARBA" id="ARBA00004601"/>
    </source>
</evidence>
<evidence type="ECO:0000256" key="5">
    <source>
        <dbReference type="ARBA" id="ARBA00022927"/>
    </source>
</evidence>
<sequence length="669" mass="78249">MSALTQNASHDEPKTQIQQNLEDEVVQDILKTGTDLRQYSKQIEKELKEVENKSIQDYIKESQNIASLHNQISACDQILERMEFMLLDFQNDLGSISSEILSLQRKSVSMSQELANRQAVRGQLSQFIDDMVVPESLITGVLDCNITDKDFLTHLQILNHKLSFVKEQSFKESKSCLDVKDILEKLKIKAMSKIRSYLLEQVYKFRKPMTNYQVPQNVLLKHKFFYEFVLSNERNVAQEICNEYVDTMSKVYFSYFKSYCGRIMKLQYEECATKDDLMGIEDTASRGLFHKTSLKHKTTVFSIGNRGSVLAQQLEEPIIVPHAQMKNRYPFEALFRSEQYAMVDNACREYLFVSEFFMVRGPQALDLFNYIMGKTIGLLTKNLETFVAECYDMIALFLCFHLILRYQLMCHKRCVPALDKYWENLQAIILPRFEQVFRLNINSIRDCDPTKFNREMGPHYITRRYAEFSAALVGISENFPNELVNKLLAELQEEVELFILRMAAIFPQRKEQLIYLINNYDMVLNIIMERTRDNSKEAESFRSRLAVKSGEYVEEILSPHFGEMMQFVKECEHLVEKGQQQQLKKYDAKSLSLVQNFSSTWKKSLEELNREVVISFPNLVTGSSLLQLALTQLVQYYHRFHKLLTPNTRTQLTNIHLIMVELKKYKTVY</sequence>
<evidence type="ECO:0000256" key="2">
    <source>
        <dbReference type="ARBA" id="ARBA00008180"/>
    </source>
</evidence>
<accession>A0A1Y1MLZ8</accession>
<dbReference type="GO" id="GO:0007041">
    <property type="term" value="P:lysosomal transport"/>
    <property type="evidence" value="ECO:0007669"/>
    <property type="project" value="TreeGrafter"/>
</dbReference>
<evidence type="ECO:0000259" key="8">
    <source>
        <dbReference type="Pfam" id="PF04129"/>
    </source>
</evidence>
<dbReference type="InterPro" id="IPR048361">
    <property type="entry name" value="Vps52_C"/>
</dbReference>
<reference evidence="11" key="3">
    <citation type="submission" date="2019-08" db="EMBL/GenBank/DDBJ databases">
        <authorList>
            <consortium name="Photinus pyralis genome working group"/>
            <person name="Fallon T.R."/>
            <person name="Sander Lower S.E."/>
            <person name="Weng J.-K."/>
        </authorList>
    </citation>
    <scope>NUCLEOTIDE SEQUENCE</scope>
    <source>
        <strain evidence="11">1611_PpyrPB1</strain>
        <tissue evidence="11">Whole body</tissue>
    </source>
</reference>
<dbReference type="EMBL" id="GEZM01033531">
    <property type="protein sequence ID" value="JAV84227.1"/>
    <property type="molecule type" value="Transcribed_RNA"/>
</dbReference>
<dbReference type="Pfam" id="PF20655">
    <property type="entry name" value="Vps52_C"/>
    <property type="match status" value="1"/>
</dbReference>
<protein>
    <recommendedName>
        <fullName evidence="3">Vacuolar protein sorting-associated protein 52 homolog</fullName>
    </recommendedName>
</protein>
<comment type="similarity">
    <text evidence="2">Belongs to the VPS52 family.</text>
</comment>
<evidence type="ECO:0000313" key="12">
    <source>
        <dbReference type="Proteomes" id="UP000327044"/>
    </source>
</evidence>
<evidence type="ECO:0000256" key="3">
    <source>
        <dbReference type="ARBA" id="ARBA00017083"/>
    </source>
</evidence>
<evidence type="ECO:0000256" key="6">
    <source>
        <dbReference type="ARBA" id="ARBA00023034"/>
    </source>
</evidence>
<evidence type="ECO:0000259" key="9">
    <source>
        <dbReference type="Pfam" id="PF20655"/>
    </source>
</evidence>
<dbReference type="GO" id="GO:0019905">
    <property type="term" value="F:syntaxin binding"/>
    <property type="evidence" value="ECO:0007669"/>
    <property type="project" value="TreeGrafter"/>
</dbReference>
<dbReference type="GO" id="GO:0006896">
    <property type="term" value="P:Golgi to vacuole transport"/>
    <property type="evidence" value="ECO:0007669"/>
    <property type="project" value="TreeGrafter"/>
</dbReference>
<dbReference type="InterPro" id="IPR048319">
    <property type="entry name" value="Vps52_CC"/>
</dbReference>
<keyword evidence="5" id="KW-0653">Protein transport</keyword>
<dbReference type="AlphaFoldDB" id="A0A1Y1MLZ8"/>
<dbReference type="Pfam" id="PF04129">
    <property type="entry name" value="Vps52_CC"/>
    <property type="match status" value="1"/>
</dbReference>
<dbReference type="FunCoup" id="A0A1Y1MLZ8">
    <property type="interactions" value="2049"/>
</dbReference>
<dbReference type="InParanoid" id="A0A1Y1MLZ8"/>
<dbReference type="EMBL" id="VVIM01000006">
    <property type="protein sequence ID" value="KAB0798131.1"/>
    <property type="molecule type" value="Genomic_DNA"/>
</dbReference>
<organism evidence="10">
    <name type="scientific">Photinus pyralis</name>
    <name type="common">Common eastern firefly</name>
    <name type="synonym">Lampyris pyralis</name>
    <dbReference type="NCBI Taxonomy" id="7054"/>
    <lineage>
        <taxon>Eukaryota</taxon>
        <taxon>Metazoa</taxon>
        <taxon>Ecdysozoa</taxon>
        <taxon>Arthropoda</taxon>
        <taxon>Hexapoda</taxon>
        <taxon>Insecta</taxon>
        <taxon>Pterygota</taxon>
        <taxon>Neoptera</taxon>
        <taxon>Endopterygota</taxon>
        <taxon>Coleoptera</taxon>
        <taxon>Polyphaga</taxon>
        <taxon>Elateriformia</taxon>
        <taxon>Elateroidea</taxon>
        <taxon>Lampyridae</taxon>
        <taxon>Lampyrinae</taxon>
        <taxon>Photinus</taxon>
    </lineage>
</organism>
<evidence type="ECO:0000313" key="10">
    <source>
        <dbReference type="EMBL" id="JAV84227.1"/>
    </source>
</evidence>
<proteinExistence type="inferred from homology"/>
<dbReference type="GO" id="GO:0042147">
    <property type="term" value="P:retrograde transport, endosome to Golgi"/>
    <property type="evidence" value="ECO:0007669"/>
    <property type="project" value="TreeGrafter"/>
</dbReference>
<dbReference type="GO" id="GO:0000938">
    <property type="term" value="C:GARP complex"/>
    <property type="evidence" value="ECO:0007669"/>
    <property type="project" value="TreeGrafter"/>
</dbReference>
<dbReference type="GO" id="GO:0005829">
    <property type="term" value="C:cytosol"/>
    <property type="evidence" value="ECO:0007669"/>
    <property type="project" value="GOC"/>
</dbReference>
<evidence type="ECO:0000256" key="4">
    <source>
        <dbReference type="ARBA" id="ARBA00022448"/>
    </source>
</evidence>